<dbReference type="PROSITE" id="PS00027">
    <property type="entry name" value="HOMEOBOX_1"/>
    <property type="match status" value="1"/>
</dbReference>
<evidence type="ECO:0000256" key="7">
    <source>
        <dbReference type="ARBA" id="ARBA00023155"/>
    </source>
</evidence>
<feature type="compositionally biased region" description="Low complexity" evidence="12">
    <location>
        <begin position="217"/>
        <end position="231"/>
    </location>
</feature>
<evidence type="ECO:0000256" key="2">
    <source>
        <dbReference type="ARBA" id="ARBA00004123"/>
    </source>
</evidence>
<dbReference type="InterPro" id="IPR017970">
    <property type="entry name" value="Homeobox_CS"/>
</dbReference>
<dbReference type="Gene3D" id="1.10.10.60">
    <property type="entry name" value="Homeodomain-like"/>
    <property type="match status" value="1"/>
</dbReference>
<comment type="function">
    <text evidence="1">Sequence-specific transcription factor which is part of a developmental regulatory system that provides cells with specific positional identities on the anterior-posterior axis.</text>
</comment>
<comment type="caution">
    <text evidence="14">The sequence shown here is derived from an EMBL/GenBank/DDBJ whole genome shotgun (WGS) entry which is preliminary data.</text>
</comment>
<feature type="compositionally biased region" description="Low complexity" evidence="12">
    <location>
        <begin position="346"/>
        <end position="366"/>
    </location>
</feature>
<sequence length="513" mass="55982">MSSYFVNSTFPVTLPGGQEPFLGQIPLYSSGYADPLRHYSAGYGPSGVQEKGYASSSYYQQANGAYSRTGACDYGAAGFYRDKEASCAMSSLDDQAQYNHEQRKPDCAHSKLLYEDQDDAKCSTPVYPWMQRMNSCNSESYQGGRLGYEGPQQAFAASPHIDNDYQRSSCSLQSLGHNSPLAKPKNLNGSCMRSSLTSEHHQPSSLSPQENLTATPNNNSSAQSGASKSSSVKTHATSSPASKQIFPWMKESRQNSKQKSSPPATAAESCSGDRSPPGSAASKRARTAYTSAQLVELEKEFHFNRYLCRPRRVEMANLLNLSERQIKIWFQNRRMKYKKDQKVKGMSSSSGGPSPTSTPPLSMQSSAGFLGSMHSMTANYDTPSPPSFNNKPHQNAYYQTPAKGCPSQQKYGNTAPEYDHHGLQGNGSSYVSPNMQGSPVYVGGNYVDSVPAQGPSLYGLNHLAHQANNMDYSGAPPMPTNQHHAPCDPHPTYTELSSHHQGRIQEAPKLTHL</sequence>
<name>A0AAV3A6U5_PYXAD</name>
<evidence type="ECO:0000256" key="10">
    <source>
        <dbReference type="PROSITE-ProRule" id="PRU00108"/>
    </source>
</evidence>
<dbReference type="Pfam" id="PF13293">
    <property type="entry name" value="DUF4074"/>
    <property type="match status" value="1"/>
</dbReference>
<evidence type="ECO:0000256" key="6">
    <source>
        <dbReference type="ARBA" id="ARBA00023125"/>
    </source>
</evidence>
<keyword evidence="6 10" id="KW-0238">DNA-binding</keyword>
<feature type="compositionally biased region" description="Polar residues" evidence="12">
    <location>
        <begin position="374"/>
        <end position="398"/>
    </location>
</feature>
<organism evidence="14 15">
    <name type="scientific">Pyxicephalus adspersus</name>
    <name type="common">African bullfrog</name>
    <dbReference type="NCBI Taxonomy" id="30357"/>
    <lineage>
        <taxon>Eukaryota</taxon>
        <taxon>Metazoa</taxon>
        <taxon>Chordata</taxon>
        <taxon>Craniata</taxon>
        <taxon>Vertebrata</taxon>
        <taxon>Euteleostomi</taxon>
        <taxon>Amphibia</taxon>
        <taxon>Batrachia</taxon>
        <taxon>Anura</taxon>
        <taxon>Neobatrachia</taxon>
        <taxon>Ranoidea</taxon>
        <taxon>Pyxicephalidae</taxon>
        <taxon>Pyxicephalinae</taxon>
        <taxon>Pyxicephalus</taxon>
    </lineage>
</organism>
<dbReference type="GO" id="GO:0009952">
    <property type="term" value="P:anterior/posterior pattern specification"/>
    <property type="evidence" value="ECO:0007669"/>
    <property type="project" value="TreeGrafter"/>
</dbReference>
<comment type="subcellular location">
    <subcellularLocation>
        <location evidence="2 10 11">Nucleus</location>
    </subcellularLocation>
</comment>
<keyword evidence="15" id="KW-1185">Reference proteome</keyword>
<dbReference type="InterPro" id="IPR009057">
    <property type="entry name" value="Homeodomain-like_sf"/>
</dbReference>
<feature type="region of interest" description="Disordered" evidence="12">
    <location>
        <begin position="340"/>
        <end position="428"/>
    </location>
</feature>
<evidence type="ECO:0000256" key="11">
    <source>
        <dbReference type="RuleBase" id="RU000682"/>
    </source>
</evidence>
<dbReference type="PANTHER" id="PTHR45664:SF11">
    <property type="entry name" value="HOMEOBOX PROTEIN HOX-B3"/>
    <property type="match status" value="1"/>
</dbReference>
<dbReference type="FunFam" id="1.10.10.60:FF:000094">
    <property type="entry name" value="Homeobox protein Hox-A3"/>
    <property type="match status" value="1"/>
</dbReference>
<evidence type="ECO:0000256" key="3">
    <source>
        <dbReference type="ARBA" id="ARBA00009107"/>
    </source>
</evidence>
<dbReference type="SUPFAM" id="SSF46689">
    <property type="entry name" value="Homeodomain-like"/>
    <property type="match status" value="1"/>
</dbReference>
<feature type="domain" description="Homeobox" evidence="13">
    <location>
        <begin position="280"/>
        <end position="340"/>
    </location>
</feature>
<gene>
    <name evidence="14" type="ORF">GDO54_013392</name>
</gene>
<dbReference type="EMBL" id="DYDO01000006">
    <property type="protein sequence ID" value="DBA22359.1"/>
    <property type="molecule type" value="Genomic_DNA"/>
</dbReference>
<dbReference type="PANTHER" id="PTHR45664">
    <property type="entry name" value="PROTEIN ZERKNUELLT 1-RELATED"/>
    <property type="match status" value="1"/>
</dbReference>
<dbReference type="Pfam" id="PF00046">
    <property type="entry name" value="Homeodomain"/>
    <property type="match status" value="1"/>
</dbReference>
<dbReference type="InterPro" id="IPR025281">
    <property type="entry name" value="DUF4074"/>
</dbReference>
<keyword evidence="7 10" id="KW-0371">Homeobox</keyword>
<accession>A0AAV3A6U5</accession>
<keyword evidence="8" id="KW-0804">Transcription</keyword>
<dbReference type="PRINTS" id="PR00024">
    <property type="entry name" value="HOMEOBOX"/>
</dbReference>
<dbReference type="GO" id="GO:0048704">
    <property type="term" value="P:embryonic skeletal system morphogenesis"/>
    <property type="evidence" value="ECO:0007669"/>
    <property type="project" value="TreeGrafter"/>
</dbReference>
<keyword evidence="4" id="KW-0217">Developmental protein</keyword>
<evidence type="ECO:0000259" key="13">
    <source>
        <dbReference type="PROSITE" id="PS50071"/>
    </source>
</evidence>
<feature type="compositionally biased region" description="Polar residues" evidence="12">
    <location>
        <begin position="187"/>
        <end position="216"/>
    </location>
</feature>
<evidence type="ECO:0000256" key="1">
    <source>
        <dbReference type="ARBA" id="ARBA00003263"/>
    </source>
</evidence>
<proteinExistence type="inferred from homology"/>
<dbReference type="Proteomes" id="UP001181693">
    <property type="component" value="Unassembled WGS sequence"/>
</dbReference>
<evidence type="ECO:0000313" key="14">
    <source>
        <dbReference type="EMBL" id="DBA22359.1"/>
    </source>
</evidence>
<dbReference type="PROSITE" id="PS00032">
    <property type="entry name" value="ANTENNAPEDIA"/>
    <property type="match status" value="2"/>
</dbReference>
<dbReference type="GO" id="GO:0000981">
    <property type="term" value="F:DNA-binding transcription factor activity, RNA polymerase II-specific"/>
    <property type="evidence" value="ECO:0007669"/>
    <property type="project" value="InterPro"/>
</dbReference>
<protein>
    <recommendedName>
        <fullName evidence="13">Homeobox domain-containing protein</fullName>
    </recommendedName>
</protein>
<evidence type="ECO:0000256" key="4">
    <source>
        <dbReference type="ARBA" id="ARBA00022473"/>
    </source>
</evidence>
<reference evidence="14" key="1">
    <citation type="thesis" date="2020" institute="ProQuest LLC" country="789 East Eisenhower Parkway, Ann Arbor, MI, USA">
        <title>Comparative Genomics and Chromosome Evolution.</title>
        <authorList>
            <person name="Mudd A.B."/>
        </authorList>
    </citation>
    <scope>NUCLEOTIDE SEQUENCE</scope>
    <source>
        <strain evidence="14">1538</strain>
        <tissue evidence="14">Blood</tissue>
    </source>
</reference>
<evidence type="ECO:0000256" key="5">
    <source>
        <dbReference type="ARBA" id="ARBA00023015"/>
    </source>
</evidence>
<evidence type="ECO:0000256" key="12">
    <source>
        <dbReference type="SAM" id="MobiDB-lite"/>
    </source>
</evidence>
<feature type="region of interest" description="Disordered" evidence="12">
    <location>
        <begin position="176"/>
        <end position="285"/>
    </location>
</feature>
<dbReference type="PROSITE" id="PS50071">
    <property type="entry name" value="HOMEOBOX_2"/>
    <property type="match status" value="1"/>
</dbReference>
<feature type="compositionally biased region" description="Polar residues" evidence="12">
    <location>
        <begin position="232"/>
        <end position="242"/>
    </location>
</feature>
<dbReference type="GO" id="GO:0005634">
    <property type="term" value="C:nucleus"/>
    <property type="evidence" value="ECO:0007669"/>
    <property type="project" value="UniProtKB-SubCell"/>
</dbReference>
<keyword evidence="5" id="KW-0805">Transcription regulation</keyword>
<dbReference type="InterPro" id="IPR001356">
    <property type="entry name" value="HD"/>
</dbReference>
<feature type="region of interest" description="Disordered" evidence="12">
    <location>
        <begin position="470"/>
        <end position="513"/>
    </location>
</feature>
<dbReference type="GO" id="GO:0000978">
    <property type="term" value="F:RNA polymerase II cis-regulatory region sequence-specific DNA binding"/>
    <property type="evidence" value="ECO:0007669"/>
    <property type="project" value="TreeGrafter"/>
</dbReference>
<comment type="similarity">
    <text evidence="3">Belongs to the Antp homeobox family.</text>
</comment>
<dbReference type="SMART" id="SM00389">
    <property type="entry name" value="HOX"/>
    <property type="match status" value="1"/>
</dbReference>
<keyword evidence="9 10" id="KW-0539">Nucleus</keyword>
<dbReference type="InterPro" id="IPR020479">
    <property type="entry name" value="HD_metazoa"/>
</dbReference>
<evidence type="ECO:0000256" key="8">
    <source>
        <dbReference type="ARBA" id="ARBA00023163"/>
    </source>
</evidence>
<dbReference type="CDD" id="cd00086">
    <property type="entry name" value="homeodomain"/>
    <property type="match status" value="1"/>
</dbReference>
<feature type="DNA-binding region" description="Homeobox" evidence="10">
    <location>
        <begin position="282"/>
        <end position="341"/>
    </location>
</feature>
<dbReference type="AlphaFoldDB" id="A0AAV3A6U5"/>
<evidence type="ECO:0000256" key="9">
    <source>
        <dbReference type="ARBA" id="ARBA00023242"/>
    </source>
</evidence>
<evidence type="ECO:0000313" key="15">
    <source>
        <dbReference type="Proteomes" id="UP001181693"/>
    </source>
</evidence>
<dbReference type="InterPro" id="IPR001827">
    <property type="entry name" value="Homeobox_Antennapedia_CS"/>
</dbReference>